<proteinExistence type="inferred from homology"/>
<comment type="similarity">
    <text evidence="2">Belongs to the protease inhibitor I33 family.</text>
</comment>
<evidence type="ECO:0000256" key="5">
    <source>
        <dbReference type="ARBA" id="ARBA00023157"/>
    </source>
</evidence>
<gene>
    <name evidence="8" type="ORF">ASIM_LOCUS16970</name>
</gene>
<dbReference type="WBParaSite" id="ASIM_0001756301-mRNA-1">
    <property type="protein sequence ID" value="ASIM_0001756301-mRNA-1"/>
    <property type="gene ID" value="ASIM_0001756301"/>
</dbReference>
<dbReference type="AlphaFoldDB" id="A0A0M3K9C1"/>
<feature type="signal peptide" evidence="6">
    <location>
        <begin position="1"/>
        <end position="22"/>
    </location>
</feature>
<dbReference type="InterPro" id="IPR010480">
    <property type="entry name" value="Pepsin-I3"/>
</dbReference>
<sequence>MRTLLLFSSILIVLCSFNGANGIFLYGMSSGPLPCTLKNGEIYLGNLPWRTLEENEKEEGEAYQKRLEDCHKKNDFSANCTQPPAFCGGSSLKMYTFPQCIILGQKLYKKEKFVRELTDADKAELNRFNENVEKFKTKEAEFEKKVAAEPPRKIQPPLLLGVLRPGAPVPPQPPKFCFEKEFD</sequence>
<evidence type="ECO:0000313" key="8">
    <source>
        <dbReference type="EMBL" id="VDK59171.1"/>
    </source>
</evidence>
<protein>
    <submittedName>
        <fullName evidence="10">Pepsin-I3 domain-containing protein</fullName>
    </submittedName>
</protein>
<accession>A0A0M3K9C1</accession>
<dbReference type="InterPro" id="IPR051901">
    <property type="entry name" value="Protease_Inhibitor_I33"/>
</dbReference>
<feature type="chain" id="PRO_5043121470" evidence="6">
    <location>
        <begin position="23"/>
        <end position="183"/>
    </location>
</feature>
<evidence type="ECO:0000256" key="3">
    <source>
        <dbReference type="ARBA" id="ARBA00022525"/>
    </source>
</evidence>
<dbReference type="OrthoDB" id="10428413at2759"/>
<keyword evidence="3" id="KW-0964">Secreted</keyword>
<evidence type="ECO:0000313" key="9">
    <source>
        <dbReference type="Proteomes" id="UP000267096"/>
    </source>
</evidence>
<organism evidence="10">
    <name type="scientific">Anisakis simplex</name>
    <name type="common">Herring worm</name>
    <dbReference type="NCBI Taxonomy" id="6269"/>
    <lineage>
        <taxon>Eukaryota</taxon>
        <taxon>Metazoa</taxon>
        <taxon>Ecdysozoa</taxon>
        <taxon>Nematoda</taxon>
        <taxon>Chromadorea</taxon>
        <taxon>Rhabditida</taxon>
        <taxon>Spirurina</taxon>
        <taxon>Ascaridomorpha</taxon>
        <taxon>Ascaridoidea</taxon>
        <taxon>Anisakidae</taxon>
        <taxon>Anisakis</taxon>
        <taxon>Anisakis simplex complex</taxon>
    </lineage>
</organism>
<dbReference type="GO" id="GO:0005576">
    <property type="term" value="C:extracellular region"/>
    <property type="evidence" value="ECO:0007669"/>
    <property type="project" value="UniProtKB-SubCell"/>
</dbReference>
<evidence type="ECO:0000259" key="7">
    <source>
        <dbReference type="Pfam" id="PF06394"/>
    </source>
</evidence>
<evidence type="ECO:0000256" key="4">
    <source>
        <dbReference type="ARBA" id="ARBA00022729"/>
    </source>
</evidence>
<reference evidence="8 9" key="2">
    <citation type="submission" date="2018-11" db="EMBL/GenBank/DDBJ databases">
        <authorList>
            <consortium name="Pathogen Informatics"/>
        </authorList>
    </citation>
    <scope>NUCLEOTIDE SEQUENCE [LARGE SCALE GENOMIC DNA]</scope>
</reference>
<evidence type="ECO:0000313" key="10">
    <source>
        <dbReference type="WBParaSite" id="ASIM_0001756301-mRNA-1"/>
    </source>
</evidence>
<reference evidence="10" key="1">
    <citation type="submission" date="2017-02" db="UniProtKB">
        <authorList>
            <consortium name="WormBaseParasite"/>
        </authorList>
    </citation>
    <scope>IDENTIFICATION</scope>
</reference>
<dbReference type="SUPFAM" id="SSF55149">
    <property type="entry name" value="Pepsin inhibitor-3"/>
    <property type="match status" value="1"/>
</dbReference>
<dbReference type="Gene3D" id="3.30.1120.50">
    <property type="entry name" value="Pepsin inhibitor-3"/>
    <property type="match status" value="2"/>
</dbReference>
<keyword evidence="5" id="KW-1015">Disulfide bond</keyword>
<feature type="domain" description="Pepsin inhibitor-3-like repeated" evidence="7">
    <location>
        <begin position="84"/>
        <end position="138"/>
    </location>
</feature>
<dbReference type="Proteomes" id="UP000267096">
    <property type="component" value="Unassembled WGS sequence"/>
</dbReference>
<name>A0A0M3K9C1_ANISI</name>
<evidence type="ECO:0000256" key="6">
    <source>
        <dbReference type="SAM" id="SignalP"/>
    </source>
</evidence>
<keyword evidence="9" id="KW-1185">Reference proteome</keyword>
<evidence type="ECO:0000256" key="1">
    <source>
        <dbReference type="ARBA" id="ARBA00004613"/>
    </source>
</evidence>
<dbReference type="EMBL" id="UYRR01033608">
    <property type="protein sequence ID" value="VDK59171.1"/>
    <property type="molecule type" value="Genomic_DNA"/>
</dbReference>
<dbReference type="Pfam" id="PF06394">
    <property type="entry name" value="Pepsin-I3"/>
    <property type="match status" value="1"/>
</dbReference>
<evidence type="ECO:0000256" key="2">
    <source>
        <dbReference type="ARBA" id="ARBA00008019"/>
    </source>
</evidence>
<comment type="subcellular location">
    <subcellularLocation>
        <location evidence="1">Secreted</location>
    </subcellularLocation>
</comment>
<dbReference type="InterPro" id="IPR038412">
    <property type="entry name" value="Pepsin-I3_sf"/>
</dbReference>
<dbReference type="PANTHER" id="PTHR37969:SF1">
    <property type="entry name" value="PROTEIN CBG13105"/>
    <property type="match status" value="1"/>
</dbReference>
<keyword evidence="4 6" id="KW-0732">Signal</keyword>
<dbReference type="PANTHER" id="PTHR37969">
    <property type="entry name" value="PROTEIN CBG07421-RELATED"/>
    <property type="match status" value="1"/>
</dbReference>